<dbReference type="InterPro" id="IPR005101">
    <property type="entry name" value="Cryptochr/Photolyase_FAD-bd"/>
</dbReference>
<dbReference type="PRINTS" id="PR00147">
    <property type="entry name" value="DNAPHOTLYASE"/>
</dbReference>
<keyword evidence="9" id="KW-1185">Reference proteome</keyword>
<gene>
    <name evidence="8" type="primary">cry</name>
    <name evidence="8" type="ORF">GCM10007418_11220</name>
</gene>
<evidence type="ECO:0000256" key="6">
    <source>
        <dbReference type="RuleBase" id="RU367151"/>
    </source>
</evidence>
<dbReference type="EMBL" id="BMFF01000002">
    <property type="protein sequence ID" value="GGC93461.1"/>
    <property type="molecule type" value="Genomic_DNA"/>
</dbReference>
<evidence type="ECO:0000313" key="8">
    <source>
        <dbReference type="EMBL" id="GGC93461.1"/>
    </source>
</evidence>
<organism evidence="8 9">
    <name type="scientific">Halopseudomonas salina</name>
    <dbReference type="NCBI Taxonomy" id="1323744"/>
    <lineage>
        <taxon>Bacteria</taxon>
        <taxon>Pseudomonadati</taxon>
        <taxon>Pseudomonadota</taxon>
        <taxon>Gammaproteobacteria</taxon>
        <taxon>Pseudomonadales</taxon>
        <taxon>Pseudomonadaceae</taxon>
        <taxon>Halopseudomonas</taxon>
    </lineage>
</organism>
<dbReference type="Pfam" id="PF00875">
    <property type="entry name" value="DNA_photolyase"/>
    <property type="match status" value="1"/>
</dbReference>
<evidence type="ECO:0000256" key="2">
    <source>
        <dbReference type="ARBA" id="ARBA00017881"/>
    </source>
</evidence>
<dbReference type="InterPro" id="IPR002081">
    <property type="entry name" value="Cryptochrome/DNA_photolyase_1"/>
</dbReference>
<dbReference type="InterPro" id="IPR014133">
    <property type="entry name" value="Cry_DASH"/>
</dbReference>
<dbReference type="InterPro" id="IPR036155">
    <property type="entry name" value="Crypto/Photolyase_N_sf"/>
</dbReference>
<keyword evidence="4 6" id="KW-0274">FAD</keyword>
<dbReference type="Pfam" id="PF03441">
    <property type="entry name" value="FAD_binding_7"/>
    <property type="match status" value="1"/>
</dbReference>
<dbReference type="NCBIfam" id="TIGR02765">
    <property type="entry name" value="crypto_DASH"/>
    <property type="match status" value="1"/>
</dbReference>
<dbReference type="InterPro" id="IPR006050">
    <property type="entry name" value="DNA_photolyase_N"/>
</dbReference>
<dbReference type="Proteomes" id="UP000638188">
    <property type="component" value="Unassembled WGS sequence"/>
</dbReference>
<proteinExistence type="inferred from homology"/>
<keyword evidence="5 6" id="KW-0157">Chromophore</keyword>
<evidence type="ECO:0000256" key="4">
    <source>
        <dbReference type="ARBA" id="ARBA00022827"/>
    </source>
</evidence>
<dbReference type="Gene3D" id="3.40.50.620">
    <property type="entry name" value="HUPs"/>
    <property type="match status" value="1"/>
</dbReference>
<dbReference type="PROSITE" id="PS51645">
    <property type="entry name" value="PHR_CRY_ALPHA_BETA"/>
    <property type="match status" value="1"/>
</dbReference>
<accession>A0ABQ1P9H2</accession>
<dbReference type="Gene3D" id="1.10.579.10">
    <property type="entry name" value="DNA Cyclobutane Dipyrimidine Photolyase, subunit A, domain 3"/>
    <property type="match status" value="1"/>
</dbReference>
<evidence type="ECO:0000259" key="7">
    <source>
        <dbReference type="PROSITE" id="PS51645"/>
    </source>
</evidence>
<dbReference type="PANTHER" id="PTHR11455">
    <property type="entry name" value="CRYPTOCHROME"/>
    <property type="match status" value="1"/>
</dbReference>
<evidence type="ECO:0000256" key="5">
    <source>
        <dbReference type="ARBA" id="ARBA00022991"/>
    </source>
</evidence>
<dbReference type="PANTHER" id="PTHR11455:SF22">
    <property type="entry name" value="CRYPTOCHROME DASH"/>
    <property type="match status" value="1"/>
</dbReference>
<evidence type="ECO:0000313" key="9">
    <source>
        <dbReference type="Proteomes" id="UP000638188"/>
    </source>
</evidence>
<comment type="cofactor">
    <cofactor evidence="6">
        <name>(6R)-5,10-methylene-5,6,7,8-tetrahydrofolate</name>
        <dbReference type="ChEBI" id="CHEBI:15636"/>
    </cofactor>
    <text evidence="6">Binds 1 5,10-methenyltetrahydrofolate (MTHF) per subunit.</text>
</comment>
<name>A0ABQ1P9H2_9GAMM</name>
<feature type="domain" description="Photolyase/cryptochrome alpha/beta" evidence="7">
    <location>
        <begin position="1"/>
        <end position="133"/>
    </location>
</feature>
<comment type="similarity">
    <text evidence="1 6">Belongs to the DNA photolyase class-1 family.</text>
</comment>
<evidence type="ECO:0000256" key="3">
    <source>
        <dbReference type="ARBA" id="ARBA00022630"/>
    </source>
</evidence>
<comment type="caution">
    <text evidence="8">The sequence shown here is derived from an EMBL/GenBank/DDBJ whole genome shotgun (WGS) entry which is preliminary data.</text>
</comment>
<dbReference type="InterPro" id="IPR036134">
    <property type="entry name" value="Crypto/Photolyase_FAD-like_sf"/>
</dbReference>
<reference evidence="9" key="1">
    <citation type="journal article" date="2019" name="Int. J. Syst. Evol. Microbiol.">
        <title>The Global Catalogue of Microorganisms (GCM) 10K type strain sequencing project: providing services to taxonomists for standard genome sequencing and annotation.</title>
        <authorList>
            <consortium name="The Broad Institute Genomics Platform"/>
            <consortium name="The Broad Institute Genome Sequencing Center for Infectious Disease"/>
            <person name="Wu L."/>
            <person name="Ma J."/>
        </authorList>
    </citation>
    <scope>NUCLEOTIDE SEQUENCE [LARGE SCALE GENOMIC DNA]</scope>
    <source>
        <strain evidence="9">CGMCC 1.12482</strain>
    </source>
</reference>
<evidence type="ECO:0000256" key="1">
    <source>
        <dbReference type="ARBA" id="ARBA00005862"/>
    </source>
</evidence>
<dbReference type="Gene3D" id="1.25.40.80">
    <property type="match status" value="1"/>
</dbReference>
<comment type="function">
    <text evidence="6">May have a photoreceptor function.</text>
</comment>
<sequence length="428" mass="48183">MTNLLWFKQDLRVDDNPVLAAAMRGTDCLPVYCLDPRWFEPDHLGLLPCGPRRAQFILESLADLRRSLRTLGSDLLVLQGKPEELLPALCIDMGIQAVYTHAEHAPDEQALMDRLHSALPNGVDLQVLESNGLFEPTELPFSLEAMPGVFTRFRNKIEKHPPAHLPISETTVMAPLPVGALDLIRGIPGPADLGLQPCRADHRSALPAGGGELAGREWLDDYLWGSQSVRHYKETRNELLGKHFSSKLSTWLSHGCLSPRRVVQELRAHEVEHGANDSTYWLWFELLWREFFRLSLRVQGSAFFRFGGLQNGTPPRGADQRWLDWREGNTGQPFVDACLRELNASGFLSNRGRQIAASYLIHDLKQDWRLGAAWFEQQLIDYDVASNWGNWAYIAGVGHDPRGGRAFNVAMQAERHDPQGAYVATWAE</sequence>
<keyword evidence="3 6" id="KW-0285">Flavoprotein</keyword>
<dbReference type="InterPro" id="IPR014729">
    <property type="entry name" value="Rossmann-like_a/b/a_fold"/>
</dbReference>
<dbReference type="SUPFAM" id="SSF48173">
    <property type="entry name" value="Cryptochrome/photolyase FAD-binding domain"/>
    <property type="match status" value="1"/>
</dbReference>
<dbReference type="SUPFAM" id="SSF52425">
    <property type="entry name" value="Cryptochrome/photolyase, N-terminal domain"/>
    <property type="match status" value="1"/>
</dbReference>
<dbReference type="RefSeq" id="WP_188434332.1">
    <property type="nucleotide sequence ID" value="NZ_BMFF01000002.1"/>
</dbReference>
<protein>
    <recommendedName>
        <fullName evidence="2 6">Cryptochrome DASH</fullName>
    </recommendedName>
</protein>
<comment type="cofactor">
    <cofactor evidence="6">
        <name>FAD</name>
        <dbReference type="ChEBI" id="CHEBI:57692"/>
    </cofactor>
    <text evidence="6">Binds 1 FAD per subunit.</text>
</comment>